<organism evidence="1 2">
    <name type="scientific">Enterobacter cloacae S611</name>
    <dbReference type="NCBI Taxonomy" id="1399146"/>
    <lineage>
        <taxon>Bacteria</taxon>
        <taxon>Pseudomonadati</taxon>
        <taxon>Pseudomonadota</taxon>
        <taxon>Gammaproteobacteria</taxon>
        <taxon>Enterobacterales</taxon>
        <taxon>Enterobacteriaceae</taxon>
        <taxon>Enterobacter</taxon>
        <taxon>Enterobacter cloacae complex</taxon>
    </lineage>
</organism>
<evidence type="ECO:0000313" key="2">
    <source>
        <dbReference type="Proteomes" id="UP000017834"/>
    </source>
</evidence>
<gene>
    <name evidence="1" type="ORF">EDP2_3963</name>
</gene>
<dbReference type="Proteomes" id="UP000017834">
    <property type="component" value="Unassembled WGS sequence"/>
</dbReference>
<keyword evidence="2" id="KW-1185">Reference proteome</keyword>
<evidence type="ECO:0000313" key="1">
    <source>
        <dbReference type="EMBL" id="ESS59504.1"/>
    </source>
</evidence>
<sequence>MFAHKTTVVVAENNAAAGGDDQSGFGHGFKCCRFAGAKTGPPLLLYDLRNGLLRLFLQPAIGIDKLEAL</sequence>
<dbReference type="EMBL" id="AXOM01000014">
    <property type="protein sequence ID" value="ESS59504.1"/>
    <property type="molecule type" value="Genomic_DNA"/>
</dbReference>
<proteinExistence type="predicted"/>
<name>A0ABN0QBS0_ENTCL</name>
<accession>A0ABN0QBS0</accession>
<protein>
    <submittedName>
        <fullName evidence="1">Uncharacterized protein</fullName>
    </submittedName>
</protein>
<reference evidence="1 2" key="1">
    <citation type="journal article" date="2014" name="Genome Announc.">
        <title>Draft Genome Sequence of Enterobacter cloacae Strain S611.</title>
        <authorList>
            <person name="Wang D."/>
            <person name="Han C.S."/>
            <person name="Dichosa A.E."/>
            <person name="Gleasner C.D."/>
            <person name="Johnson S.L."/>
            <person name="Daligault H.E."/>
            <person name="Davenport K.W."/>
            <person name="Li P.E."/>
            <person name="Pierson E.A."/>
            <person name="Pierson L.S.III."/>
        </authorList>
    </citation>
    <scope>NUCLEOTIDE SEQUENCE [LARGE SCALE GENOMIC DNA]</scope>
    <source>
        <strain evidence="1 2">S611</strain>
    </source>
</reference>
<comment type="caution">
    <text evidence="1">The sequence shown here is derived from an EMBL/GenBank/DDBJ whole genome shotgun (WGS) entry which is preliminary data.</text>
</comment>